<feature type="region of interest" description="Disordered" evidence="1">
    <location>
        <begin position="385"/>
        <end position="412"/>
    </location>
</feature>
<feature type="region of interest" description="Disordered" evidence="1">
    <location>
        <begin position="114"/>
        <end position="149"/>
    </location>
</feature>
<dbReference type="Proteomes" id="UP000186817">
    <property type="component" value="Unassembled WGS sequence"/>
</dbReference>
<gene>
    <name evidence="2" type="ORF">AK812_SmicGene16320</name>
</gene>
<evidence type="ECO:0000313" key="3">
    <source>
        <dbReference type="Proteomes" id="UP000186817"/>
    </source>
</evidence>
<dbReference type="InterPro" id="IPR001611">
    <property type="entry name" value="Leu-rich_rpt"/>
</dbReference>
<dbReference type="OrthoDB" id="438893at2759"/>
<dbReference type="PANTHER" id="PTHR24114:SF2">
    <property type="entry name" value="F-BOX DOMAIN-CONTAINING PROTEIN-RELATED"/>
    <property type="match status" value="1"/>
</dbReference>
<dbReference type="EMBL" id="LSRX01000309">
    <property type="protein sequence ID" value="OLQ00944.1"/>
    <property type="molecule type" value="Genomic_DNA"/>
</dbReference>
<keyword evidence="3" id="KW-1185">Reference proteome</keyword>
<sequence length="798" mass="86963">MRLVSFAFFYSTAARNDVVWAEAAQRQLMLQHLDVSRQNSYPLVIELERKDPLFQGNLAGARIGSRQALCFTRSPGEATRVQQNGCKAVEKLTGGGKVSPWDPDLAQALFRPATAPEPRPKGTPEPGHSTSPALETSSPAIRATDASDTGDTVARTFRFASQCAAKRMPMPTLGTFALPAGAGEGSPREGGAARELNVPNWALGDQLLLALTASPLKDNMAMLETGDFRGNRITNEGVSKLCLQLSQYCPHLWRLRLSDVGIGYDADTGGALGILLVAMPKLRAIAFVKGLQSSRLRCLDLSWNSLGKGPHCKSVAEELATAVSVVETLQHLDISFNCLQVQEMDILAKAVRSSRHIWGIHVDGNAAYVDINGVLTAMPVGYLPEDDARPKPARSSSKKGKAGKKAKQKSKDSADAEICVAGTLLTPGELQARLQALQWHLRLSDLSEEYQKKADEEEKEQLKEKTRSIASIGGTLSLSLFSKDKDADDDSSRIPMSLPEIIRRRPPGEALSPRSQNEMLQSLALETKPEVTASLKAKTAGRTHGELYLHCGKEGLNSKHTNCRLCNEWVKVEFEVLTDDLVVDLPLPGVETPAFEVCVFLSLDNFSQALPLEFKDGSWTGTRFLPPAERMFAVFQIAGKLCVHQRLPARALQQPLEIPLWSPDGDGQTETAIVGEINVVIRLFMAARQLSWGMVAFDVEAAFLNTPLSTEEAVLITPPKLMLELGIIPEDTTWVARRAIYGLKQSPTEWQTARDAALDDMHIAVGPIDTLGTLVLVLHPLDLSAGLWAIRSLEKQGD</sequence>
<dbReference type="InterPro" id="IPR032675">
    <property type="entry name" value="LRR_dom_sf"/>
</dbReference>
<name>A0A1Q9E0H9_SYMMI</name>
<dbReference type="PANTHER" id="PTHR24114">
    <property type="entry name" value="LEUCINE RICH REPEAT FAMILY PROTEIN"/>
    <property type="match status" value="1"/>
</dbReference>
<dbReference type="Gene3D" id="3.80.10.10">
    <property type="entry name" value="Ribonuclease Inhibitor"/>
    <property type="match status" value="2"/>
</dbReference>
<dbReference type="AlphaFoldDB" id="A0A1Q9E0H9"/>
<dbReference type="SUPFAM" id="SSF52047">
    <property type="entry name" value="RNI-like"/>
    <property type="match status" value="1"/>
</dbReference>
<organism evidence="2 3">
    <name type="scientific">Symbiodinium microadriaticum</name>
    <name type="common">Dinoflagellate</name>
    <name type="synonym">Zooxanthella microadriatica</name>
    <dbReference type="NCBI Taxonomy" id="2951"/>
    <lineage>
        <taxon>Eukaryota</taxon>
        <taxon>Sar</taxon>
        <taxon>Alveolata</taxon>
        <taxon>Dinophyceae</taxon>
        <taxon>Suessiales</taxon>
        <taxon>Symbiodiniaceae</taxon>
        <taxon>Symbiodinium</taxon>
    </lineage>
</organism>
<feature type="compositionally biased region" description="Basic residues" evidence="1">
    <location>
        <begin position="396"/>
        <end position="408"/>
    </location>
</feature>
<feature type="compositionally biased region" description="Polar residues" evidence="1">
    <location>
        <begin position="128"/>
        <end position="139"/>
    </location>
</feature>
<dbReference type="InterPro" id="IPR052394">
    <property type="entry name" value="LRR-containing"/>
</dbReference>
<evidence type="ECO:0000313" key="2">
    <source>
        <dbReference type="EMBL" id="OLQ00944.1"/>
    </source>
</evidence>
<dbReference type="Pfam" id="PF13516">
    <property type="entry name" value="LRR_6"/>
    <property type="match status" value="1"/>
</dbReference>
<proteinExistence type="predicted"/>
<evidence type="ECO:0000256" key="1">
    <source>
        <dbReference type="SAM" id="MobiDB-lite"/>
    </source>
</evidence>
<comment type="caution">
    <text evidence="2">The sequence shown here is derived from an EMBL/GenBank/DDBJ whole genome shotgun (WGS) entry which is preliminary data.</text>
</comment>
<reference evidence="2 3" key="1">
    <citation type="submission" date="2016-02" db="EMBL/GenBank/DDBJ databases">
        <title>Genome analysis of coral dinoflagellate symbionts highlights evolutionary adaptations to a symbiotic lifestyle.</title>
        <authorList>
            <person name="Aranda M."/>
            <person name="Li Y."/>
            <person name="Liew Y.J."/>
            <person name="Baumgarten S."/>
            <person name="Simakov O."/>
            <person name="Wilson M."/>
            <person name="Piel J."/>
            <person name="Ashoor H."/>
            <person name="Bougouffa S."/>
            <person name="Bajic V.B."/>
            <person name="Ryu T."/>
            <person name="Ravasi T."/>
            <person name="Bayer T."/>
            <person name="Micklem G."/>
            <person name="Kim H."/>
            <person name="Bhak J."/>
            <person name="Lajeunesse T.C."/>
            <person name="Voolstra C.R."/>
        </authorList>
    </citation>
    <scope>NUCLEOTIDE SEQUENCE [LARGE SCALE GENOMIC DNA]</scope>
    <source>
        <strain evidence="2 3">CCMP2467</strain>
    </source>
</reference>
<evidence type="ECO:0008006" key="4">
    <source>
        <dbReference type="Google" id="ProtNLM"/>
    </source>
</evidence>
<accession>A0A1Q9E0H9</accession>
<protein>
    <recommendedName>
        <fullName evidence="4">Reverse transcriptase Ty1/copia-type domain-containing protein</fullName>
    </recommendedName>
</protein>